<sequence>MQGTRVRALVQEDPICRGATTPMRHNYRACALRPTSHNYGSPCATTTEAPKLSRGLPSFIRGKIRCSKSIQKTALIIRFVSVIARQEVLLSPLLQLEGWLQEEDSRADWLPQDQKGPENVVLEYVVQTSGLIWEEGSTVGMESKFIISRPSPSPTVLLKLAFTLDHETGLPQGCHIYEYRDSNKGSLGVYSQPVDKFSNLPEPQVSSSVKNNGTNDNFSGMIVMGIEWEDIVAGLARRMPTVNVDCLS</sequence>
<dbReference type="AlphaFoldDB" id="A0AB34GM32"/>
<dbReference type="Proteomes" id="UP001159641">
    <property type="component" value="Unassembled WGS sequence"/>
</dbReference>
<accession>A0AB34GM32</accession>
<dbReference type="EMBL" id="JAIQCJ010002141">
    <property type="protein sequence ID" value="KAJ8781592.1"/>
    <property type="molecule type" value="Genomic_DNA"/>
</dbReference>
<evidence type="ECO:0000313" key="2">
    <source>
        <dbReference type="Proteomes" id="UP001159641"/>
    </source>
</evidence>
<name>A0AB34GM32_ESCRO</name>
<evidence type="ECO:0000313" key="1">
    <source>
        <dbReference type="EMBL" id="KAJ8781592.1"/>
    </source>
</evidence>
<reference evidence="1 2" key="1">
    <citation type="submission" date="2022-11" db="EMBL/GenBank/DDBJ databases">
        <title>Whole genome sequence of Eschrichtius robustus ER-17-0199.</title>
        <authorList>
            <person name="Bruniche-Olsen A."/>
            <person name="Black A.N."/>
            <person name="Fields C.J."/>
            <person name="Walden K."/>
            <person name="Dewoody J.A."/>
        </authorList>
    </citation>
    <scope>NUCLEOTIDE SEQUENCE [LARGE SCALE GENOMIC DNA]</scope>
    <source>
        <strain evidence="1">ER-17-0199</strain>
        <tissue evidence="1">Blubber</tissue>
    </source>
</reference>
<gene>
    <name evidence="1" type="ORF">J1605_010850</name>
</gene>
<proteinExistence type="predicted"/>
<organism evidence="1 2">
    <name type="scientific">Eschrichtius robustus</name>
    <name type="common">California gray whale</name>
    <name type="synonym">Eschrichtius gibbosus</name>
    <dbReference type="NCBI Taxonomy" id="9764"/>
    <lineage>
        <taxon>Eukaryota</taxon>
        <taxon>Metazoa</taxon>
        <taxon>Chordata</taxon>
        <taxon>Craniata</taxon>
        <taxon>Vertebrata</taxon>
        <taxon>Euteleostomi</taxon>
        <taxon>Mammalia</taxon>
        <taxon>Eutheria</taxon>
        <taxon>Laurasiatheria</taxon>
        <taxon>Artiodactyla</taxon>
        <taxon>Whippomorpha</taxon>
        <taxon>Cetacea</taxon>
        <taxon>Mysticeti</taxon>
        <taxon>Eschrichtiidae</taxon>
        <taxon>Eschrichtius</taxon>
    </lineage>
</organism>
<keyword evidence="2" id="KW-1185">Reference proteome</keyword>
<comment type="caution">
    <text evidence="1">The sequence shown here is derived from an EMBL/GenBank/DDBJ whole genome shotgun (WGS) entry which is preliminary data.</text>
</comment>
<protein>
    <submittedName>
        <fullName evidence="1">Uncharacterized protein</fullName>
    </submittedName>
</protein>